<reference evidence="11" key="1">
    <citation type="journal article" date="2010" name="MBio">
        <title>Identification of a severe acute respiratory syndrome coronavirus-like virus in a leaf-nosed bat in Nigeria.</title>
        <authorList>
            <person name="Quan P.L."/>
            <person name="Firth C."/>
            <person name="Street C."/>
            <person name="Henriquez J.A."/>
            <person name="Petrosov A."/>
            <person name="Tashmukhamedova A."/>
            <person name="Hutchison S.K."/>
            <person name="Egholm M."/>
            <person name="Osinubi M.O."/>
            <person name="Niezgoda M."/>
            <person name="Ogunkoya A.B."/>
            <person name="Briese T."/>
            <person name="Rupprecht C.E."/>
            <person name="Lipkin W.I."/>
        </authorList>
    </citation>
    <scope>NUCLEOTIDE SEQUENCE</scope>
    <source>
        <strain evidence="11">ZBCoV</strain>
    </source>
</reference>
<keyword evidence="8" id="KW-0325">Glycoprotein</keyword>
<dbReference type="GO" id="GO:0019031">
    <property type="term" value="C:viral envelope"/>
    <property type="evidence" value="ECO:0007669"/>
    <property type="project" value="UniProtKB-KW"/>
</dbReference>
<dbReference type="EMBL" id="HQ166910">
    <property type="protein sequence ID" value="ADY69165.1"/>
    <property type="molecule type" value="Genomic_RNA"/>
</dbReference>
<comment type="function">
    <text evidence="10">Component of the viral envelope that plays a central role in virus morphogenesis and assembly via its interactions with other viral proteins.</text>
</comment>
<evidence type="ECO:0000256" key="5">
    <source>
        <dbReference type="ARBA" id="ARBA00022879"/>
    </source>
</evidence>
<keyword evidence="2 10" id="KW-1040">Host Golgi apparatus</keyword>
<evidence type="ECO:0000313" key="11">
    <source>
        <dbReference type="EMBL" id="ADY69165.1"/>
    </source>
</evidence>
<dbReference type="GO" id="GO:0055036">
    <property type="term" value="C:virion membrane"/>
    <property type="evidence" value="ECO:0007669"/>
    <property type="project" value="UniProtKB-SubCell"/>
</dbReference>
<evidence type="ECO:0000256" key="2">
    <source>
        <dbReference type="ARBA" id="ARBA00022812"/>
    </source>
</evidence>
<dbReference type="GO" id="GO:0044178">
    <property type="term" value="C:host cell Golgi membrane"/>
    <property type="evidence" value="ECO:0007669"/>
    <property type="project" value="UniProtKB-SubCell"/>
</dbReference>
<feature type="transmembrane region" description="Helical" evidence="10">
    <location>
        <begin position="70"/>
        <end position="91"/>
    </location>
</feature>
<protein>
    <recommendedName>
        <fullName evidence="10">Membrane protein</fullName>
        <shortName evidence="10">M protein</shortName>
    </recommendedName>
    <alternativeName>
        <fullName evidence="10">E1 glycoprotein</fullName>
    </alternativeName>
    <alternativeName>
        <fullName evidence="10">Matrix glycoprotein</fullName>
    </alternativeName>
    <alternativeName>
        <fullName evidence="10">Membrane glycoprotein</fullName>
    </alternativeName>
</protein>
<feature type="transmembrane region" description="Helical" evidence="10">
    <location>
        <begin position="39"/>
        <end position="58"/>
    </location>
</feature>
<evidence type="ECO:0000256" key="7">
    <source>
        <dbReference type="ARBA" id="ARBA00023136"/>
    </source>
</evidence>
<feature type="transmembrane region" description="Helical" evidence="10">
    <location>
        <begin position="97"/>
        <end position="117"/>
    </location>
</feature>
<comment type="similarity">
    <text evidence="10">Belongs to the betacoronaviruses M protein family.</text>
</comment>
<evidence type="ECO:0000256" key="3">
    <source>
        <dbReference type="ARBA" id="ARBA00022844"/>
    </source>
</evidence>
<evidence type="ECO:0000256" key="10">
    <source>
        <dbReference type="RuleBase" id="RU363118"/>
    </source>
</evidence>
<keyword evidence="4 10" id="KW-1043">Host membrane</keyword>
<dbReference type="CDD" id="cd21565">
    <property type="entry name" value="betaCoV_M"/>
    <property type="match status" value="1"/>
</dbReference>
<dbReference type="InterPro" id="IPR002574">
    <property type="entry name" value="M_CoV"/>
</dbReference>
<gene>
    <name evidence="10 11" type="primary">M</name>
</gene>
<evidence type="ECO:0000256" key="1">
    <source>
        <dbReference type="ARBA" id="ARBA00022692"/>
    </source>
</evidence>
<sequence>MTNGTTTTSPSSTGFTTIMAEDSNCTISVENFKAILQEWNFALGIILLAFIIILQYAYATRNLGLYVIKLVFLWLLWPVTLTCFVIAAVYYMNYVYLGFSVFFASAIAIMWLGYWIASIRLFRRTGSAWSFSPEANRLLNVAIRGTMYTRPVPEDASIIVATVYRSHLIVAGHKLGRTDLSSLSTEVTVATARTLSYYKLSWRKEAGAGNGVALYARYKVGNHRVPNSRSSDDNDDVLLLVS</sequence>
<proteinExistence type="inferred from homology"/>
<comment type="subcellular location">
    <subcellularLocation>
        <location evidence="10">Host Golgi apparatus membrane</location>
        <topology evidence="10">Multi-pass membrane protein</topology>
    </subcellularLocation>
    <subcellularLocation>
        <location evidence="10">Virion membrane</location>
        <topology evidence="10">Multi-pass membrane protein</topology>
    </subcellularLocation>
</comment>
<evidence type="ECO:0000256" key="4">
    <source>
        <dbReference type="ARBA" id="ARBA00022870"/>
    </source>
</evidence>
<accession>F1BYM2</accession>
<keyword evidence="1 10" id="KW-0812">Transmembrane</keyword>
<reference evidence="11" key="2">
    <citation type="submission" date="2010-08" db="EMBL/GenBank/DDBJ databases">
        <authorList>
            <person name="Quan P.-L."/>
            <person name="Firth C."/>
            <person name="Street C."/>
            <person name="Henriquez J.A."/>
            <person name="Petrosov A."/>
            <person name="Tashmukhamedova A."/>
            <person name="Briese T."/>
            <person name="Lipkin W.I."/>
        </authorList>
    </citation>
    <scope>NUCLEOTIDE SEQUENCE</scope>
    <source>
        <strain evidence="11">ZBCoV</strain>
    </source>
</reference>
<keyword evidence="5 10" id="KW-0261">Viral envelope protein</keyword>
<keyword evidence="3 10" id="KW-0946">Virion</keyword>
<keyword evidence="9 10" id="KW-0468">Viral matrix protein</keyword>
<evidence type="ECO:0000256" key="9">
    <source>
        <dbReference type="ARBA" id="ARBA00023311"/>
    </source>
</evidence>
<dbReference type="GO" id="GO:0039660">
    <property type="term" value="F:structural constituent of virion"/>
    <property type="evidence" value="ECO:0007669"/>
    <property type="project" value="UniProtKB-KW"/>
</dbReference>
<name>F1BYM2_9BETC</name>
<keyword evidence="7 10" id="KW-0472">Membrane</keyword>
<keyword evidence="6 10" id="KW-1133">Transmembrane helix</keyword>
<organism evidence="11">
    <name type="scientific">Zaria bat coronavirus</name>
    <dbReference type="NCBI Taxonomy" id="989337"/>
    <lineage>
        <taxon>Viruses</taxon>
        <taxon>Riboviria</taxon>
        <taxon>Orthornavirae</taxon>
        <taxon>Pisuviricota</taxon>
        <taxon>Pisoniviricetes</taxon>
        <taxon>Nidovirales</taxon>
        <taxon>Cornidovirineae</taxon>
        <taxon>Coronaviridae</taxon>
        <taxon>Orthocoronavirinae</taxon>
        <taxon>Betacoronavirus</taxon>
        <taxon>Hibecovirus</taxon>
    </lineage>
</organism>
<comment type="subunit">
    <text evidence="10">Homomultimer. Interacts with envelope E protein in the budding compartment of the host cell, which is located between endoplasmic reticulum and the Golgi complex. Forms a complex with HE and S proteins. Interacts with nucleocapsid N protein. This interaction probably participates in RNA packaging into the virus.</text>
</comment>
<evidence type="ECO:0000256" key="6">
    <source>
        <dbReference type="ARBA" id="ARBA00022989"/>
    </source>
</evidence>
<dbReference type="PROSITE" id="PS51927">
    <property type="entry name" value="COV_M"/>
    <property type="match status" value="1"/>
</dbReference>
<dbReference type="GO" id="GO:0016020">
    <property type="term" value="C:membrane"/>
    <property type="evidence" value="ECO:0007669"/>
    <property type="project" value="InterPro"/>
</dbReference>
<evidence type="ECO:0000256" key="8">
    <source>
        <dbReference type="ARBA" id="ARBA00023180"/>
    </source>
</evidence>
<dbReference type="Pfam" id="PF01635">
    <property type="entry name" value="CoV_M"/>
    <property type="match status" value="1"/>
</dbReference>